<evidence type="ECO:0000256" key="8">
    <source>
        <dbReference type="SAM" id="SignalP"/>
    </source>
</evidence>
<dbReference type="Proteomes" id="UP000824208">
    <property type="component" value="Unassembled WGS sequence"/>
</dbReference>
<dbReference type="Pfam" id="PF00395">
    <property type="entry name" value="SLH"/>
    <property type="match status" value="2"/>
</dbReference>
<evidence type="ECO:0000256" key="2">
    <source>
        <dbReference type="ARBA" id="ARBA00012729"/>
    </source>
</evidence>
<dbReference type="InterPro" id="IPR001223">
    <property type="entry name" value="Glyco_hydro18_cat"/>
</dbReference>
<gene>
    <name evidence="11" type="ORF">H9714_09090</name>
</gene>
<evidence type="ECO:0000256" key="5">
    <source>
        <dbReference type="ARBA" id="ARBA00023295"/>
    </source>
</evidence>
<proteinExistence type="inferred from homology"/>
<evidence type="ECO:0000256" key="1">
    <source>
        <dbReference type="ARBA" id="ARBA00000822"/>
    </source>
</evidence>
<dbReference type="Gene3D" id="3.40.5.30">
    <property type="entry name" value="(Trans)glycosidases - domain 2"/>
    <property type="match status" value="1"/>
</dbReference>
<dbReference type="SMART" id="SM00636">
    <property type="entry name" value="Glyco_18"/>
    <property type="match status" value="1"/>
</dbReference>
<dbReference type="InterPro" id="IPR001119">
    <property type="entry name" value="SLH_dom"/>
</dbReference>
<dbReference type="EC" id="3.2.1.14" evidence="2"/>
<protein>
    <recommendedName>
        <fullName evidence="2">chitinase</fullName>
        <ecNumber evidence="2">3.2.1.14</ecNumber>
    </recommendedName>
</protein>
<feature type="domain" description="GH18" evidence="10">
    <location>
        <begin position="32"/>
        <end position="330"/>
    </location>
</feature>
<evidence type="ECO:0000256" key="3">
    <source>
        <dbReference type="ARBA" id="ARBA00022737"/>
    </source>
</evidence>
<dbReference type="EMBL" id="DWYC01000083">
    <property type="protein sequence ID" value="HJB57691.1"/>
    <property type="molecule type" value="Genomic_DNA"/>
</dbReference>
<feature type="domain" description="SLH" evidence="9">
    <location>
        <begin position="449"/>
        <end position="513"/>
    </location>
</feature>
<dbReference type="GO" id="GO:0005576">
    <property type="term" value="C:extracellular region"/>
    <property type="evidence" value="ECO:0007669"/>
    <property type="project" value="TreeGrafter"/>
</dbReference>
<comment type="similarity">
    <text evidence="7">Belongs to the glycosyl hydrolase 18 family.</text>
</comment>
<evidence type="ECO:0000259" key="10">
    <source>
        <dbReference type="PROSITE" id="PS51910"/>
    </source>
</evidence>
<evidence type="ECO:0000256" key="4">
    <source>
        <dbReference type="ARBA" id="ARBA00022801"/>
    </source>
</evidence>
<dbReference type="PANTHER" id="PTHR11177">
    <property type="entry name" value="CHITINASE"/>
    <property type="match status" value="1"/>
</dbReference>
<dbReference type="GO" id="GO:0008843">
    <property type="term" value="F:endochitinase activity"/>
    <property type="evidence" value="ECO:0007669"/>
    <property type="project" value="UniProtKB-EC"/>
</dbReference>
<reference evidence="11" key="1">
    <citation type="journal article" date="2021" name="PeerJ">
        <title>Extensive microbial diversity within the chicken gut microbiome revealed by metagenomics and culture.</title>
        <authorList>
            <person name="Gilroy R."/>
            <person name="Ravi A."/>
            <person name="Getino M."/>
            <person name="Pursley I."/>
            <person name="Horton D.L."/>
            <person name="Alikhan N.F."/>
            <person name="Baker D."/>
            <person name="Gharbi K."/>
            <person name="Hall N."/>
            <person name="Watson M."/>
            <person name="Adriaenssens E.M."/>
            <person name="Foster-Nyarko E."/>
            <person name="Jarju S."/>
            <person name="Secka A."/>
            <person name="Antonio M."/>
            <person name="Oren A."/>
            <person name="Chaudhuri R.R."/>
            <person name="La Ragione R."/>
            <person name="Hildebrand F."/>
            <person name="Pallen M.J."/>
        </authorList>
    </citation>
    <scope>NUCLEOTIDE SEQUENCE</scope>
    <source>
        <strain evidence="11">CHK189-11263</strain>
    </source>
</reference>
<comment type="catalytic activity">
    <reaction evidence="1">
        <text>Random endo-hydrolysis of N-acetyl-beta-D-glucosaminide (1-&gt;4)-beta-linkages in chitin and chitodextrins.</text>
        <dbReference type="EC" id="3.2.1.14"/>
    </reaction>
</comment>
<keyword evidence="5 6" id="KW-0326">Glycosidase</keyword>
<dbReference type="PROSITE" id="PS51272">
    <property type="entry name" value="SLH"/>
    <property type="match status" value="2"/>
</dbReference>
<dbReference type="PROSITE" id="PS51910">
    <property type="entry name" value="GH18_2"/>
    <property type="match status" value="1"/>
</dbReference>
<keyword evidence="3" id="KW-0677">Repeat</keyword>
<keyword evidence="8" id="KW-0732">Signal</keyword>
<evidence type="ECO:0000256" key="6">
    <source>
        <dbReference type="RuleBase" id="RU000489"/>
    </source>
</evidence>
<feature type="domain" description="SLH" evidence="9">
    <location>
        <begin position="330"/>
        <end position="393"/>
    </location>
</feature>
<dbReference type="InterPro" id="IPR050314">
    <property type="entry name" value="Glycosyl_Hydrlase_18"/>
</dbReference>
<dbReference type="PROSITE" id="PS01095">
    <property type="entry name" value="GH18_1"/>
    <property type="match status" value="1"/>
</dbReference>
<dbReference type="PANTHER" id="PTHR11177:SF317">
    <property type="entry name" value="CHITINASE 12-RELATED"/>
    <property type="match status" value="1"/>
</dbReference>
<comment type="caution">
    <text evidence="11">The sequence shown here is derived from an EMBL/GenBank/DDBJ whole genome shotgun (WGS) entry which is preliminary data.</text>
</comment>
<name>A0A9D2S6E5_9FIRM</name>
<dbReference type="GO" id="GO:0006032">
    <property type="term" value="P:chitin catabolic process"/>
    <property type="evidence" value="ECO:0007669"/>
    <property type="project" value="TreeGrafter"/>
</dbReference>
<dbReference type="GO" id="GO:0008061">
    <property type="term" value="F:chitin binding"/>
    <property type="evidence" value="ECO:0007669"/>
    <property type="project" value="InterPro"/>
</dbReference>
<dbReference type="Pfam" id="PF00704">
    <property type="entry name" value="Glyco_hydro_18"/>
    <property type="match status" value="1"/>
</dbReference>
<keyword evidence="4 6" id="KW-0378">Hydrolase</keyword>
<feature type="chain" id="PRO_5038384126" description="chitinase" evidence="8">
    <location>
        <begin position="28"/>
        <end position="513"/>
    </location>
</feature>
<accession>A0A9D2S6E5</accession>
<dbReference type="SUPFAM" id="SSF51445">
    <property type="entry name" value="(Trans)glycosidases"/>
    <property type="match status" value="1"/>
</dbReference>
<dbReference type="InterPro" id="IPR017853">
    <property type="entry name" value="GH"/>
</dbReference>
<dbReference type="InterPro" id="IPR001579">
    <property type="entry name" value="Glyco_hydro_18_chit_AS"/>
</dbReference>
<dbReference type="InterPro" id="IPR011583">
    <property type="entry name" value="Chitinase_II/V-like_cat"/>
</dbReference>
<evidence type="ECO:0000313" key="11">
    <source>
        <dbReference type="EMBL" id="HJB57691.1"/>
    </source>
</evidence>
<evidence type="ECO:0000259" key="9">
    <source>
        <dbReference type="PROSITE" id="PS51272"/>
    </source>
</evidence>
<feature type="signal peptide" evidence="8">
    <location>
        <begin position="1"/>
        <end position="27"/>
    </location>
</feature>
<dbReference type="AlphaFoldDB" id="A0A9D2S6E5"/>
<reference evidence="11" key="2">
    <citation type="submission" date="2021-04" db="EMBL/GenBank/DDBJ databases">
        <authorList>
            <person name="Gilroy R."/>
        </authorList>
    </citation>
    <scope>NUCLEOTIDE SEQUENCE</scope>
    <source>
        <strain evidence="11">CHK189-11263</strain>
    </source>
</reference>
<dbReference type="GO" id="GO:0005975">
    <property type="term" value="P:carbohydrate metabolic process"/>
    <property type="evidence" value="ECO:0007669"/>
    <property type="project" value="InterPro"/>
</dbReference>
<evidence type="ECO:0000313" key="12">
    <source>
        <dbReference type="Proteomes" id="UP000824208"/>
    </source>
</evidence>
<sequence length="513" mass="55455">MYQLRRGGALLLLLAALLGLLPARAQAEQTGGRVVGYFPYWQPGAVHKLQYDVLTHINYAFAIPTESGGLRPLEQPALARKILSQAHAAGVKVLLAVGGWSYNNVPLEATFAAATATAEKRRRLVRAILEVVDAYGFDGVDMDWEYPRLSDGTYRQYEALMLELSRELKSRGKLLTAAVQAGVSPGGAVWDTSAHTDAVLQAVDWINIMAYDGGEGADHSTYDFAGNAARHWREDRGVPADKIVLGVPFYARSGYVTYETLLSAVPDAWKRDSAVYQGKTVWYNGVGTVEKKARYALTELGGVMAWELSQDTSDRTYSLLSAIGRVKEAVCGDFQDVPAGSWYAADVADARARGLMQGTGAGRFSPLRTVTAAEGIALAARIHRIYHAGSDGLEGGSPWYQGYVDYALEQGILDRRPEPQALSAVLTRGAFAALLDRSLPEEALEAVNTVAAIPDVEEDSPYGEAVYRLYRAGVLAGTDAQGTFRPQNSLTRAEAAALVLRMTDAGRRISSSL</sequence>
<organism evidence="11 12">
    <name type="scientific">Candidatus Flavonifractor intestinipullorum</name>
    <dbReference type="NCBI Taxonomy" id="2838587"/>
    <lineage>
        <taxon>Bacteria</taxon>
        <taxon>Bacillati</taxon>
        <taxon>Bacillota</taxon>
        <taxon>Clostridia</taxon>
        <taxon>Eubacteriales</taxon>
        <taxon>Oscillospiraceae</taxon>
        <taxon>Flavonifractor</taxon>
    </lineage>
</organism>
<dbReference type="Gene3D" id="3.20.20.80">
    <property type="entry name" value="Glycosidases"/>
    <property type="match status" value="1"/>
</dbReference>
<evidence type="ECO:0000256" key="7">
    <source>
        <dbReference type="RuleBase" id="RU004453"/>
    </source>
</evidence>